<keyword evidence="4" id="KW-1185">Reference proteome</keyword>
<dbReference type="EMBL" id="WTZA01000001">
    <property type="protein sequence ID" value="MXO74158.1"/>
    <property type="molecule type" value="Genomic_DNA"/>
</dbReference>
<evidence type="ECO:0000256" key="1">
    <source>
        <dbReference type="SAM" id="Coils"/>
    </source>
</evidence>
<comment type="caution">
    <text evidence="3">The sequence shown here is derived from an EMBL/GenBank/DDBJ whole genome shotgun (WGS) entry which is preliminary data.</text>
</comment>
<name>A0A6I4TCN1_9SPHN</name>
<organism evidence="3 4">
    <name type="scientific">Tsuneonella aeria</name>
    <dbReference type="NCBI Taxonomy" id="1837929"/>
    <lineage>
        <taxon>Bacteria</taxon>
        <taxon>Pseudomonadati</taxon>
        <taxon>Pseudomonadota</taxon>
        <taxon>Alphaproteobacteria</taxon>
        <taxon>Sphingomonadales</taxon>
        <taxon>Erythrobacteraceae</taxon>
        <taxon>Tsuneonella</taxon>
    </lineage>
</organism>
<dbReference type="RefSeq" id="WP_160609937.1">
    <property type="nucleotide sequence ID" value="NZ_WTZA01000001.1"/>
</dbReference>
<evidence type="ECO:0000313" key="4">
    <source>
        <dbReference type="Proteomes" id="UP000439522"/>
    </source>
</evidence>
<keyword evidence="2" id="KW-1133">Transmembrane helix</keyword>
<dbReference type="PANTHER" id="PTHR32309">
    <property type="entry name" value="TYROSINE-PROTEIN KINASE"/>
    <property type="match status" value="1"/>
</dbReference>
<feature type="coiled-coil region" evidence="1">
    <location>
        <begin position="314"/>
        <end position="379"/>
    </location>
</feature>
<dbReference type="AlphaFoldDB" id="A0A6I4TCN1"/>
<evidence type="ECO:0000256" key="2">
    <source>
        <dbReference type="SAM" id="Phobius"/>
    </source>
</evidence>
<keyword evidence="1" id="KW-0175">Coiled coil</keyword>
<dbReference type="NCBIfam" id="TIGR03007">
    <property type="entry name" value="pepcterm_ChnLen"/>
    <property type="match status" value="1"/>
</dbReference>
<feature type="coiled-coil region" evidence="1">
    <location>
        <begin position="172"/>
        <end position="199"/>
    </location>
</feature>
<sequence length="500" mass="53499">MNEIFEELRAGLASVWHRRWLALGVAWAICLLGWMAVAMIPNSYESRARIYVQSDNVLSDQLKIANGGREEIERVRKTLIGAINLEKVVRATDLGRTVATQRDMDRAVDDLSESVKVESQEDRLFTITATIGKSDRSDASNAKLSQDVVQKLIDIFREENIAGSRGEVAETVAFLDQQLDERKAELEVAEQKLSTFEASYPGLVGGSSAISGRLSATRMELRGVDADLAAAQSALAAVNGQLAGTPRVIAGSGGDGALAQANAQLAGMQSRGLTDNHPDVIALKRQIALLDRAGAGGPQGGMANPAYSSLISIKAEREANVQALMARKAALQSEVSGAMADQASEPAVAAEANRISRDYDVLKRKYDELLQNREEMRLRGQVENERASFQFDVVDPPSAPRQPASPNRPLLLFGVLLAGIAGGIAAAFGVGHIRSTFATASGLEKALGLPVLGSISEALSDAARTLQRKRMKHFYAASASLAGMFGVLLTIEFVQRGFVA</sequence>
<feature type="transmembrane region" description="Helical" evidence="2">
    <location>
        <begin position="410"/>
        <end position="430"/>
    </location>
</feature>
<keyword evidence="2" id="KW-0472">Membrane</keyword>
<keyword evidence="2" id="KW-0812">Transmembrane</keyword>
<reference evidence="3 4" key="1">
    <citation type="submission" date="2019-12" db="EMBL/GenBank/DDBJ databases">
        <title>Genomic-based taxomic classification of the family Erythrobacteraceae.</title>
        <authorList>
            <person name="Xu L."/>
        </authorList>
    </citation>
    <scope>NUCLEOTIDE SEQUENCE [LARGE SCALE GENOMIC DNA]</scope>
    <source>
        <strain evidence="3 4">100921-2</strain>
    </source>
</reference>
<dbReference type="OrthoDB" id="9795292at2"/>
<protein>
    <submittedName>
        <fullName evidence="3">Chain-length determining protein</fullName>
    </submittedName>
</protein>
<gene>
    <name evidence="3" type="ORF">GRI40_02840</name>
</gene>
<feature type="transmembrane region" description="Helical" evidence="2">
    <location>
        <begin position="474"/>
        <end position="494"/>
    </location>
</feature>
<feature type="transmembrane region" description="Helical" evidence="2">
    <location>
        <begin position="20"/>
        <end position="40"/>
    </location>
</feature>
<dbReference type="Proteomes" id="UP000439522">
    <property type="component" value="Unassembled WGS sequence"/>
</dbReference>
<dbReference type="PANTHER" id="PTHR32309:SF31">
    <property type="entry name" value="CAPSULAR EXOPOLYSACCHARIDE FAMILY"/>
    <property type="match status" value="1"/>
</dbReference>
<evidence type="ECO:0000313" key="3">
    <source>
        <dbReference type="EMBL" id="MXO74158.1"/>
    </source>
</evidence>
<dbReference type="InterPro" id="IPR014345">
    <property type="entry name" value="XrtA_polysacc_chain"/>
</dbReference>
<proteinExistence type="predicted"/>
<accession>A0A6I4TCN1</accession>
<dbReference type="InterPro" id="IPR050445">
    <property type="entry name" value="Bact_polysacc_biosynth/exp"/>
</dbReference>